<dbReference type="Proteomes" id="UP000249522">
    <property type="component" value="Unassembled WGS sequence"/>
</dbReference>
<keyword evidence="10" id="KW-1185">Reference proteome</keyword>
<dbReference type="OrthoDB" id="9800498at2"/>
<keyword evidence="3" id="KW-0050">Antiport</keyword>
<evidence type="ECO:0000256" key="1">
    <source>
        <dbReference type="ARBA" id="ARBA00004651"/>
    </source>
</evidence>
<comment type="subcellular location">
    <subcellularLocation>
        <location evidence="1">Cell membrane</location>
        <topology evidence="1">Multi-pass membrane protein</topology>
    </subcellularLocation>
</comment>
<keyword evidence="3" id="KW-0813">Transport</keyword>
<comment type="caution">
    <text evidence="9">The sequence shown here is derived from an EMBL/GenBank/DDBJ whole genome shotgun (WGS) entry which is preliminary data.</text>
</comment>
<evidence type="ECO:0000313" key="10">
    <source>
        <dbReference type="Proteomes" id="UP000249522"/>
    </source>
</evidence>
<evidence type="ECO:0000313" key="9">
    <source>
        <dbReference type="EMBL" id="PZD96154.1"/>
    </source>
</evidence>
<dbReference type="NCBIfam" id="NF006517">
    <property type="entry name" value="PRK08965.1-1"/>
    <property type="match status" value="1"/>
</dbReference>
<dbReference type="Pfam" id="PF01899">
    <property type="entry name" value="MNHE"/>
    <property type="match status" value="1"/>
</dbReference>
<dbReference type="NCBIfam" id="NF009292">
    <property type="entry name" value="PRK12651.1-3"/>
    <property type="match status" value="1"/>
</dbReference>
<comment type="similarity">
    <text evidence="2">Belongs to the CPA3 antiporters (TC 2.A.63) subunit E family.</text>
</comment>
<keyword evidence="6 8" id="KW-1133">Transmembrane helix</keyword>
<keyword evidence="7 8" id="KW-0472">Membrane</keyword>
<feature type="transmembrane region" description="Helical" evidence="8">
    <location>
        <begin position="57"/>
        <end position="76"/>
    </location>
</feature>
<reference evidence="9 10" key="1">
    <citation type="submission" date="2018-06" db="EMBL/GenBank/DDBJ databases">
        <title>Paenibacillus imtechensis sp. nov.</title>
        <authorList>
            <person name="Pinnaka A.K."/>
            <person name="Singh H."/>
            <person name="Kaur M."/>
        </authorList>
    </citation>
    <scope>NUCLEOTIDE SEQUENCE [LARGE SCALE GENOMIC DNA]</scope>
    <source>
        <strain evidence="9 10">SMB1</strain>
    </source>
</reference>
<sequence length="158" mass="18223">MASQILLNLLIAFVWMFLKNTWNPATFIVGYLIGLLFLFMLRRFLNGEFYMRRIGAIVNLILLFLKELLLSNITVIKEIVRPRLRIRPGIFTLKTELKSDWEVTVLACLITLTPGTLTLEVSPDNSTLYIHAMDIEDAEMLEKQIKGSFEKAIMEVSR</sequence>
<feature type="transmembrane region" description="Helical" evidence="8">
    <location>
        <begin position="28"/>
        <end position="45"/>
    </location>
</feature>
<dbReference type="AlphaFoldDB" id="A0A2W1LNT2"/>
<proteinExistence type="inferred from homology"/>
<dbReference type="PIRSF" id="PIRSF019239">
    <property type="entry name" value="MrpE"/>
    <property type="match status" value="1"/>
</dbReference>
<evidence type="ECO:0000256" key="3">
    <source>
        <dbReference type="ARBA" id="ARBA00022449"/>
    </source>
</evidence>
<evidence type="ECO:0000256" key="7">
    <source>
        <dbReference type="ARBA" id="ARBA00023136"/>
    </source>
</evidence>
<keyword evidence="5 8" id="KW-0812">Transmembrane</keyword>
<dbReference type="EMBL" id="QKRB01000042">
    <property type="protein sequence ID" value="PZD96154.1"/>
    <property type="molecule type" value="Genomic_DNA"/>
</dbReference>
<protein>
    <submittedName>
        <fullName evidence="9">Na+/H+ antiporter subunit E</fullName>
    </submittedName>
</protein>
<dbReference type="PANTHER" id="PTHR34584">
    <property type="entry name" value="NA(+)/H(+) ANTIPORTER SUBUNIT E1"/>
    <property type="match status" value="1"/>
</dbReference>
<dbReference type="GO" id="GO:0008324">
    <property type="term" value="F:monoatomic cation transmembrane transporter activity"/>
    <property type="evidence" value="ECO:0007669"/>
    <property type="project" value="InterPro"/>
</dbReference>
<dbReference type="InterPro" id="IPR002758">
    <property type="entry name" value="Cation_antiport_E"/>
</dbReference>
<dbReference type="PANTHER" id="PTHR34584:SF1">
    <property type="entry name" value="NA(+)_H(+) ANTIPORTER SUBUNIT E1"/>
    <property type="match status" value="1"/>
</dbReference>
<evidence type="ECO:0000256" key="8">
    <source>
        <dbReference type="SAM" id="Phobius"/>
    </source>
</evidence>
<dbReference type="RefSeq" id="WP_111146442.1">
    <property type="nucleotide sequence ID" value="NZ_QKRB01000042.1"/>
</dbReference>
<dbReference type="GO" id="GO:0015297">
    <property type="term" value="F:antiporter activity"/>
    <property type="evidence" value="ECO:0007669"/>
    <property type="project" value="UniProtKB-KW"/>
</dbReference>
<organism evidence="9 10">
    <name type="scientific">Paenibacillus sambharensis</name>
    <dbReference type="NCBI Taxonomy" id="1803190"/>
    <lineage>
        <taxon>Bacteria</taxon>
        <taxon>Bacillati</taxon>
        <taxon>Bacillota</taxon>
        <taxon>Bacilli</taxon>
        <taxon>Bacillales</taxon>
        <taxon>Paenibacillaceae</taxon>
        <taxon>Paenibacillus</taxon>
    </lineage>
</organism>
<evidence type="ECO:0000256" key="6">
    <source>
        <dbReference type="ARBA" id="ARBA00022989"/>
    </source>
</evidence>
<dbReference type="GO" id="GO:0005886">
    <property type="term" value="C:plasma membrane"/>
    <property type="evidence" value="ECO:0007669"/>
    <property type="project" value="UniProtKB-SubCell"/>
</dbReference>
<accession>A0A2W1LNT2</accession>
<evidence type="ECO:0000256" key="5">
    <source>
        <dbReference type="ARBA" id="ARBA00022692"/>
    </source>
</evidence>
<keyword evidence="4" id="KW-1003">Cell membrane</keyword>
<evidence type="ECO:0000256" key="2">
    <source>
        <dbReference type="ARBA" id="ARBA00006228"/>
    </source>
</evidence>
<evidence type="ECO:0000256" key="4">
    <source>
        <dbReference type="ARBA" id="ARBA00022475"/>
    </source>
</evidence>
<name>A0A2W1LNT2_9BACL</name>
<gene>
    <name evidence="9" type="ORF">DNH61_09610</name>
</gene>